<protein>
    <submittedName>
        <fullName evidence="1">CLUMA_CG018557, isoform A</fullName>
    </submittedName>
</protein>
<keyword evidence="2" id="KW-1185">Reference proteome</keyword>
<dbReference type="Proteomes" id="UP000183832">
    <property type="component" value="Unassembled WGS sequence"/>
</dbReference>
<sequence length="98" mass="11219">MAWLPSSLFFIPFNNAFNKIIKSQLTIVFVTNLEQGQRVSCACKAKKEEIYDLMILLSTENEVVGKEFRPFKKSSFDVIKGKKKLEKAKPEISGFLSR</sequence>
<evidence type="ECO:0000313" key="1">
    <source>
        <dbReference type="EMBL" id="CRL04941.1"/>
    </source>
</evidence>
<reference evidence="1" key="1">
    <citation type="submission" date="2015-04" db="EMBL/GenBank/DDBJ databases">
        <authorList>
            <person name="Syromyatnikov M.Y."/>
            <person name="Popov V.N."/>
        </authorList>
    </citation>
    <scope>NUCLEOTIDE SEQUENCE [LARGE SCALE GENOMIC DNA]</scope>
</reference>
<dbReference type="EMBL" id="CVRI01000064">
    <property type="protein sequence ID" value="CRL04941.1"/>
    <property type="molecule type" value="Genomic_DNA"/>
</dbReference>
<accession>A0A1J1IXK9</accession>
<gene>
    <name evidence="1" type="ORF">CLUMA_CG018557</name>
</gene>
<proteinExistence type="predicted"/>
<dbReference type="AlphaFoldDB" id="A0A1J1IXK9"/>
<name>A0A1J1IXK9_9DIPT</name>
<evidence type="ECO:0000313" key="2">
    <source>
        <dbReference type="Proteomes" id="UP000183832"/>
    </source>
</evidence>
<organism evidence="1 2">
    <name type="scientific">Clunio marinus</name>
    <dbReference type="NCBI Taxonomy" id="568069"/>
    <lineage>
        <taxon>Eukaryota</taxon>
        <taxon>Metazoa</taxon>
        <taxon>Ecdysozoa</taxon>
        <taxon>Arthropoda</taxon>
        <taxon>Hexapoda</taxon>
        <taxon>Insecta</taxon>
        <taxon>Pterygota</taxon>
        <taxon>Neoptera</taxon>
        <taxon>Endopterygota</taxon>
        <taxon>Diptera</taxon>
        <taxon>Nematocera</taxon>
        <taxon>Chironomoidea</taxon>
        <taxon>Chironomidae</taxon>
        <taxon>Clunio</taxon>
    </lineage>
</organism>